<feature type="region of interest" description="Disordered" evidence="1">
    <location>
        <begin position="87"/>
        <end position="249"/>
    </location>
</feature>
<dbReference type="SMART" id="SM00530">
    <property type="entry name" value="HTH_XRE"/>
    <property type="match status" value="1"/>
</dbReference>
<dbReference type="InterPro" id="IPR001387">
    <property type="entry name" value="Cro/C1-type_HTH"/>
</dbReference>
<feature type="domain" description="HTH cro/C1-type" evidence="2">
    <location>
        <begin position="11"/>
        <end position="67"/>
    </location>
</feature>
<evidence type="ECO:0000259" key="2">
    <source>
        <dbReference type="SMART" id="SM00530"/>
    </source>
</evidence>
<dbReference type="RefSeq" id="WP_212022298.1">
    <property type="nucleotide sequence ID" value="NZ_JAAFYZ010000433.1"/>
</dbReference>
<evidence type="ECO:0000313" key="3">
    <source>
        <dbReference type="EMBL" id="MBS2554662.1"/>
    </source>
</evidence>
<gene>
    <name evidence="3" type="ORF">KGQ19_48195</name>
</gene>
<dbReference type="Proteomes" id="UP000730482">
    <property type="component" value="Unassembled WGS sequence"/>
</dbReference>
<feature type="compositionally biased region" description="Low complexity" evidence="1">
    <location>
        <begin position="87"/>
        <end position="99"/>
    </location>
</feature>
<evidence type="ECO:0000313" key="4">
    <source>
        <dbReference type="Proteomes" id="UP000730482"/>
    </source>
</evidence>
<dbReference type="CDD" id="cd00093">
    <property type="entry name" value="HTH_XRE"/>
    <property type="match status" value="1"/>
</dbReference>
<proteinExistence type="predicted"/>
<dbReference type="Gene3D" id="1.10.260.40">
    <property type="entry name" value="lambda repressor-like DNA-binding domains"/>
    <property type="match status" value="1"/>
</dbReference>
<reference evidence="3 4" key="1">
    <citation type="submission" date="2020-02" db="EMBL/GenBank/DDBJ databases">
        <title>Acidophilic actinobacteria isolated from forest soil.</title>
        <authorList>
            <person name="Golinska P."/>
        </authorList>
    </citation>
    <scope>NUCLEOTIDE SEQUENCE [LARGE SCALE GENOMIC DNA]</scope>
    <source>
        <strain evidence="3 4">NL8</strain>
    </source>
</reference>
<feature type="compositionally biased region" description="Low complexity" evidence="1">
    <location>
        <begin position="130"/>
        <end position="151"/>
    </location>
</feature>
<organism evidence="3 4">
    <name type="scientific">Catenulispora pinistramenti</name>
    <dbReference type="NCBI Taxonomy" id="2705254"/>
    <lineage>
        <taxon>Bacteria</taxon>
        <taxon>Bacillati</taxon>
        <taxon>Actinomycetota</taxon>
        <taxon>Actinomycetes</taxon>
        <taxon>Catenulisporales</taxon>
        <taxon>Catenulisporaceae</taxon>
        <taxon>Catenulispora</taxon>
    </lineage>
</organism>
<dbReference type="SUPFAM" id="SSF47413">
    <property type="entry name" value="lambda repressor-like DNA-binding domains"/>
    <property type="match status" value="1"/>
</dbReference>
<keyword evidence="4" id="KW-1185">Reference proteome</keyword>
<accession>A0ABS5L8I6</accession>
<dbReference type="InterPro" id="IPR010982">
    <property type="entry name" value="Lambda_DNA-bd_dom_sf"/>
</dbReference>
<name>A0ABS5L8I6_9ACTN</name>
<comment type="caution">
    <text evidence="3">The sequence shown here is derived from an EMBL/GenBank/DDBJ whole genome shotgun (WGS) entry which is preliminary data.</text>
</comment>
<evidence type="ECO:0000256" key="1">
    <source>
        <dbReference type="SAM" id="MobiDB-lite"/>
    </source>
</evidence>
<sequence length="555" mass="56203">MARHTDDFAARLRTLKDRSNRSYGALAQRLHTSTSTLHRYCNGTTVPAEFAPAERFARACGATPDEVLALHRLWLLADAERRAEAAAGRGASASASTGEPAEGSGADTSAASEPAGPSTAEVAQRDDKTASAGGQIGASNAGAQAQSSQAPAPNPNNPASWPASEHAPGDQPIASSPAEYAPSDQPTAFSPAEHVPSDQPIASSPGDHTHGDQPTTSSPGELSDQAAASSPGAPIVISPGTRTESPRPASRWLKPALAGLAAAAVLVPLAIYATHDSGTSASRSAGATRAGAPSTSFSDSAAPGTPPTGSSAATSSPTATAPPSSASGPGSASSSGPPSSSSSAAATLPTPVTVNVLADNWDTECGQWFYATQPPSQVNPPPGLPDVGLWTQPLGAVPGSHLRLQLTAQGTPGRQPVVLHTLYVHIVGAKPAPKGGYGYTMGSGCGGGLDPASFALNLDASDPKLKAVTGQTTNGSVGVADFPFQVSGSETQVLNVDAHSTNQEIDWELVLVWSCGDQQGTLTVDDHGKPFRTIGLDGKPTYFWDGSKWSATPLF</sequence>
<protein>
    <submittedName>
        <fullName evidence="3">Helix-turn-helix domain-containing protein</fullName>
    </submittedName>
</protein>
<dbReference type="Pfam" id="PF13560">
    <property type="entry name" value="HTH_31"/>
    <property type="match status" value="1"/>
</dbReference>
<dbReference type="EMBL" id="JAAFYZ010000433">
    <property type="protein sequence ID" value="MBS2554662.1"/>
    <property type="molecule type" value="Genomic_DNA"/>
</dbReference>
<feature type="region of interest" description="Disordered" evidence="1">
    <location>
        <begin position="278"/>
        <end position="346"/>
    </location>
</feature>